<evidence type="ECO:0008006" key="4">
    <source>
        <dbReference type="Google" id="ProtNLM"/>
    </source>
</evidence>
<comment type="caution">
    <text evidence="2">The sequence shown here is derived from an EMBL/GenBank/DDBJ whole genome shotgun (WGS) entry which is preliminary data.</text>
</comment>
<sequence>MPKSKSKRLLLPAPAKSTGDTGNSPSSSSSHQAPTISQAEYDEMLVTFANGDVDYNMQDHSMDNNAANAGVVKKKRSVKSNTSIHLNGPMEVDGSVKSMGSVTFLGDIAVRDKIEAYGNIEVSGNMTCQDKIKSFGNMDIAGYVCCTGKVKIFGKLTINGHFEVYDNIEVWGAVVIQGYMFVFPKSASPHCKTLTAYASVTTVGDDSYYEVEESETVWGAKMVRRTEGEA</sequence>
<keyword evidence="3" id="KW-1185">Reference proteome</keyword>
<proteinExistence type="predicted"/>
<reference evidence="2 3" key="1">
    <citation type="submission" date="2024-01" db="EMBL/GenBank/DDBJ databases">
        <authorList>
            <person name="Allen C."/>
            <person name="Tagirdzhanova G."/>
        </authorList>
    </citation>
    <scope>NUCLEOTIDE SEQUENCE [LARGE SCALE GENOMIC DNA]</scope>
</reference>
<organism evidence="2 3">
    <name type="scientific">Sporothrix bragantina</name>
    <dbReference type="NCBI Taxonomy" id="671064"/>
    <lineage>
        <taxon>Eukaryota</taxon>
        <taxon>Fungi</taxon>
        <taxon>Dikarya</taxon>
        <taxon>Ascomycota</taxon>
        <taxon>Pezizomycotina</taxon>
        <taxon>Sordariomycetes</taxon>
        <taxon>Sordariomycetidae</taxon>
        <taxon>Ophiostomatales</taxon>
        <taxon>Ophiostomataceae</taxon>
        <taxon>Sporothrix</taxon>
    </lineage>
</organism>
<evidence type="ECO:0000313" key="2">
    <source>
        <dbReference type="EMBL" id="CAK7218678.1"/>
    </source>
</evidence>
<dbReference type="Proteomes" id="UP001642406">
    <property type="component" value="Unassembled WGS sequence"/>
</dbReference>
<feature type="region of interest" description="Disordered" evidence="1">
    <location>
        <begin position="1"/>
        <end position="35"/>
    </location>
</feature>
<accession>A0ABP0BGJ4</accession>
<gene>
    <name evidence="2" type="ORF">SBRCBS47491_003590</name>
</gene>
<name>A0ABP0BGJ4_9PEZI</name>
<evidence type="ECO:0000313" key="3">
    <source>
        <dbReference type="Proteomes" id="UP001642406"/>
    </source>
</evidence>
<protein>
    <recommendedName>
        <fullName evidence="4">Polymer-forming cytoskeletal protein</fullName>
    </recommendedName>
</protein>
<evidence type="ECO:0000256" key="1">
    <source>
        <dbReference type="SAM" id="MobiDB-lite"/>
    </source>
</evidence>
<dbReference type="EMBL" id="CAWUHC010000024">
    <property type="protein sequence ID" value="CAK7218678.1"/>
    <property type="molecule type" value="Genomic_DNA"/>
</dbReference>